<feature type="region of interest" description="Disordered" evidence="1">
    <location>
        <begin position="1"/>
        <end position="28"/>
    </location>
</feature>
<proteinExistence type="predicted"/>
<accession>A0AAV2DRV9</accession>
<gene>
    <name evidence="2" type="ORF">LTRI10_LOCUS17896</name>
</gene>
<sequence>MRPGPAQFKTHFRPLPTETVRRTPSSFSGRAAASLDKQLLSSLVPGGVVFGTREKRQNLSAPPSFTATAASELSLSVPLLCAAAASIPLSEV</sequence>
<protein>
    <submittedName>
        <fullName evidence="2">Uncharacterized protein</fullName>
    </submittedName>
</protein>
<organism evidence="2 3">
    <name type="scientific">Linum trigynum</name>
    <dbReference type="NCBI Taxonomy" id="586398"/>
    <lineage>
        <taxon>Eukaryota</taxon>
        <taxon>Viridiplantae</taxon>
        <taxon>Streptophyta</taxon>
        <taxon>Embryophyta</taxon>
        <taxon>Tracheophyta</taxon>
        <taxon>Spermatophyta</taxon>
        <taxon>Magnoliopsida</taxon>
        <taxon>eudicotyledons</taxon>
        <taxon>Gunneridae</taxon>
        <taxon>Pentapetalae</taxon>
        <taxon>rosids</taxon>
        <taxon>fabids</taxon>
        <taxon>Malpighiales</taxon>
        <taxon>Linaceae</taxon>
        <taxon>Linum</taxon>
    </lineage>
</organism>
<evidence type="ECO:0000256" key="1">
    <source>
        <dbReference type="SAM" id="MobiDB-lite"/>
    </source>
</evidence>
<dbReference type="EMBL" id="OZ034816">
    <property type="protein sequence ID" value="CAL1376148.1"/>
    <property type="molecule type" value="Genomic_DNA"/>
</dbReference>
<evidence type="ECO:0000313" key="3">
    <source>
        <dbReference type="Proteomes" id="UP001497516"/>
    </source>
</evidence>
<evidence type="ECO:0000313" key="2">
    <source>
        <dbReference type="EMBL" id="CAL1376148.1"/>
    </source>
</evidence>
<keyword evidence="3" id="KW-1185">Reference proteome</keyword>
<dbReference type="AlphaFoldDB" id="A0AAV2DRV9"/>
<name>A0AAV2DRV9_9ROSI</name>
<reference evidence="2 3" key="1">
    <citation type="submission" date="2024-04" db="EMBL/GenBank/DDBJ databases">
        <authorList>
            <person name="Fracassetti M."/>
        </authorList>
    </citation>
    <scope>NUCLEOTIDE SEQUENCE [LARGE SCALE GENOMIC DNA]</scope>
</reference>
<dbReference type="Proteomes" id="UP001497516">
    <property type="component" value="Chromosome 3"/>
</dbReference>